<dbReference type="SUPFAM" id="SSF53335">
    <property type="entry name" value="S-adenosyl-L-methionine-dependent methyltransferases"/>
    <property type="match status" value="1"/>
</dbReference>
<accession>A0A812GNA0</accession>
<evidence type="ECO:0000313" key="1">
    <source>
        <dbReference type="EMBL" id="CAE6927737.1"/>
    </source>
</evidence>
<evidence type="ECO:0000313" key="2">
    <source>
        <dbReference type="Proteomes" id="UP000604046"/>
    </source>
</evidence>
<name>A0A812GNA0_9DINO</name>
<dbReference type="InterPro" id="IPR029063">
    <property type="entry name" value="SAM-dependent_MTases_sf"/>
</dbReference>
<gene>
    <name evidence="1" type="primary">unc-104</name>
    <name evidence="1" type="ORF">SNAT2548_LOCUS715</name>
</gene>
<comment type="caution">
    <text evidence="1">The sequence shown here is derived from an EMBL/GenBank/DDBJ whole genome shotgun (WGS) entry which is preliminary data.</text>
</comment>
<keyword evidence="2" id="KW-1185">Reference proteome</keyword>
<protein>
    <submittedName>
        <fullName evidence="1">Unc-104 protein</fullName>
    </submittedName>
</protein>
<dbReference type="OrthoDB" id="10547349at2759"/>
<dbReference type="Gene3D" id="3.40.50.150">
    <property type="entry name" value="Vaccinia Virus protein VP39"/>
    <property type="match status" value="1"/>
</dbReference>
<reference evidence="1" key="1">
    <citation type="submission" date="2021-02" db="EMBL/GenBank/DDBJ databases">
        <authorList>
            <person name="Dougan E. K."/>
            <person name="Rhodes N."/>
            <person name="Thang M."/>
            <person name="Chan C."/>
        </authorList>
    </citation>
    <scope>NUCLEOTIDE SEQUENCE</scope>
</reference>
<dbReference type="Proteomes" id="UP000604046">
    <property type="component" value="Unassembled WGS sequence"/>
</dbReference>
<organism evidence="1 2">
    <name type="scientific">Symbiodinium natans</name>
    <dbReference type="NCBI Taxonomy" id="878477"/>
    <lineage>
        <taxon>Eukaryota</taxon>
        <taxon>Sar</taxon>
        <taxon>Alveolata</taxon>
        <taxon>Dinophyceae</taxon>
        <taxon>Suessiales</taxon>
        <taxon>Symbiodiniaceae</taxon>
        <taxon>Symbiodinium</taxon>
    </lineage>
</organism>
<dbReference type="EMBL" id="CAJNDS010000035">
    <property type="protein sequence ID" value="CAE6927737.1"/>
    <property type="molecule type" value="Genomic_DNA"/>
</dbReference>
<proteinExistence type="predicted"/>
<sequence>MGFFFRHFGFRFVSEPEEVALDLHRLFLSAVRVALQWRWPGDDKATTGPADGWPLPLSILADGFLDPARHLPAPLPPDEKGVKTGDVSFPLRRALQACAEDRGDAHQVAEALEQLEANSALWRELRAETWERLRVADAQLRSFSMDEIARLRSCGGSSPIMSLAVDLLRPPWLQMPQQVANAADRLKFSPERSESEPTEESSDAPAAEVLCTVDCHPDLDETGLCWHCWHRDECNGRPNEIQELLAAARLLGAGAVLGHRARLVEQRWQYPRRLASAVLVALAGRGSGGGDARLLVLGGLGVSAVAAARSGAFVHVLEPNETARAALAQVFRANGVADRVSVVTELESRSFDICAIEGLEPDGLLGCGMLAVLQRLQPKLAGAQVLPVTLHLDVALAASRLTAAAGIEGAVRHVARRSRARARGAEPRRCDAFALAALGVWRRVALSSDSSPSEHSMHVTEQYPVAVASGGAGGLASTQISCRLWRHGRRLDGTKRAAAAS</sequence>
<dbReference type="AlphaFoldDB" id="A0A812GNA0"/>